<dbReference type="GO" id="GO:0005634">
    <property type="term" value="C:nucleus"/>
    <property type="evidence" value="ECO:0007669"/>
    <property type="project" value="UniProtKB-SubCell"/>
</dbReference>
<dbReference type="Proteomes" id="UP001150925">
    <property type="component" value="Unassembled WGS sequence"/>
</dbReference>
<name>A0A9W8ANI3_9FUNG</name>
<evidence type="ECO:0000313" key="8">
    <source>
        <dbReference type="EMBL" id="KAJ1963696.1"/>
    </source>
</evidence>
<dbReference type="CDD" id="cd00067">
    <property type="entry name" value="GAL4"/>
    <property type="match status" value="1"/>
</dbReference>
<keyword evidence="2" id="KW-0479">Metal-binding</keyword>
<dbReference type="Pfam" id="PF00172">
    <property type="entry name" value="Zn_clus"/>
    <property type="match status" value="1"/>
</dbReference>
<comment type="caution">
    <text evidence="8">The sequence shown here is derived from an EMBL/GenBank/DDBJ whole genome shotgun (WGS) entry which is preliminary data.</text>
</comment>
<keyword evidence="4" id="KW-0804">Transcription</keyword>
<accession>A0A9W8ANI3</accession>
<dbReference type="SUPFAM" id="SSF57701">
    <property type="entry name" value="Zn2/Cys6 DNA-binding domain"/>
    <property type="match status" value="1"/>
</dbReference>
<evidence type="ECO:0000256" key="2">
    <source>
        <dbReference type="ARBA" id="ARBA00022723"/>
    </source>
</evidence>
<evidence type="ECO:0000256" key="1">
    <source>
        <dbReference type="ARBA" id="ARBA00004123"/>
    </source>
</evidence>
<keyword evidence="3" id="KW-0805">Transcription regulation</keyword>
<dbReference type="GO" id="GO:0003677">
    <property type="term" value="F:DNA binding"/>
    <property type="evidence" value="ECO:0007669"/>
    <property type="project" value="InterPro"/>
</dbReference>
<keyword evidence="9" id="KW-1185">Reference proteome</keyword>
<dbReference type="GO" id="GO:0008270">
    <property type="term" value="F:zinc ion binding"/>
    <property type="evidence" value="ECO:0007669"/>
    <property type="project" value="InterPro"/>
</dbReference>
<comment type="subcellular location">
    <subcellularLocation>
        <location evidence="1">Nucleus</location>
    </subcellularLocation>
</comment>
<feature type="domain" description="Zn(2)-C6 fungal-type" evidence="7">
    <location>
        <begin position="15"/>
        <end position="45"/>
    </location>
</feature>
<dbReference type="Gene3D" id="4.10.240.10">
    <property type="entry name" value="Zn(2)-C6 fungal-type DNA-binding domain"/>
    <property type="match status" value="1"/>
</dbReference>
<feature type="region of interest" description="Disordered" evidence="6">
    <location>
        <begin position="978"/>
        <end position="1010"/>
    </location>
</feature>
<dbReference type="EMBL" id="JANBPY010000790">
    <property type="protein sequence ID" value="KAJ1963696.1"/>
    <property type="molecule type" value="Genomic_DNA"/>
</dbReference>
<feature type="compositionally biased region" description="Polar residues" evidence="6">
    <location>
        <begin position="978"/>
        <end position="1001"/>
    </location>
</feature>
<sequence length="1060" mass="117681">MSNADEADSCRLLRSCDRCRRLKKRCDGGKPHCTRCSKASAPCEYRQRAKWYTRREGAEPYGTEGLPRRNITKTQVTANIERITTLQRHLSHLEETYHSLLQNMGDLSVSSSCSSTPGSSPLTVPATPVSTGDTFTTYRNGKNAELGVSASEGTISAHWGTTQSGEELTGGGLARTSDDTRTLTSHLLNDPLLTRPPSFGDAQDQLSIKSLSHALHDRDTIVYLCLEHFLYFNPLVYQSHYYVLEWLQASLNYSPSELADSRDTSGSSGYDDFSVIITPPSDRPPEVRTGTTTVDNSARGDPPQAMSDASYGPALGSTADSPVATHGSPLFTPVLCRILANSSSQLKPTCLIYTLLALSCQMSDHPLARRRDPNGVSLLGKTYYDHAVATLPETLEAGGPDVVITHILLGILKWSLGYSALAFMYISLALRVAQDIKLHQLDRPVDTGRVLSDSEKFELERQRRIWWSLERYGVAPGNWCLPLYLSRMGSLKQIEFPGSDYAFMHHIIPVAKPFLSPELLRDYQGAALFSCVPTDRTMLQCDYELRTLIQDVNHAVSNCLSAKSSTLTVGTPLAQGWHKFIEAWAEFDALQNRLTTWFSNLPSHFDVNEERANYASKFFPSVFVLLVCLEVHYYTTLASLNSAYLFTLLEATLIWPLGEGATATSSTVARDPPQVSAAQFSLPENSFRPCDVKLSNSPSTTSADAKSFASDIQSLLKHREWITQRCLDAVDGTTSAMNKVRSVDYRHFYLGIGISLYHCSLVYMRTIIQRLLGDRLRYYLPLRSQYFAPNSPSPYGENATLILPFSRRAPSWDGISISSYTLPPNVDGLGEMVDPIHIALAKGASSAQHDSNVNRYLETLRYYIEILHTTKLYWVMDSVLLEILSLFLRKFTEWTQFHPTPSSTPIQPLYTLPSPSNSEFTTVDSQISVPLQTIPFHPSHSAYPQGNLPSTAKRTFPMTSVVNSEVSSSTLHSPIVISSGTTSDLPSPTTSATGPYSQTRSAGLPADSQPFDKDELIQKFELALITTGHRYDPFYLFFQACSHQDLTTIYELFQKFPVAI</sequence>
<protein>
    <recommendedName>
        <fullName evidence="7">Zn(2)-C6 fungal-type domain-containing protein</fullName>
    </recommendedName>
</protein>
<dbReference type="PROSITE" id="PS00463">
    <property type="entry name" value="ZN2_CY6_FUNGAL_1"/>
    <property type="match status" value="1"/>
</dbReference>
<dbReference type="CDD" id="cd12148">
    <property type="entry name" value="fungal_TF_MHR"/>
    <property type="match status" value="1"/>
</dbReference>
<proteinExistence type="predicted"/>
<dbReference type="PROSITE" id="PS50048">
    <property type="entry name" value="ZN2_CY6_FUNGAL_2"/>
    <property type="match status" value="1"/>
</dbReference>
<evidence type="ECO:0000256" key="4">
    <source>
        <dbReference type="ARBA" id="ARBA00023163"/>
    </source>
</evidence>
<feature type="region of interest" description="Disordered" evidence="6">
    <location>
        <begin position="276"/>
        <end position="310"/>
    </location>
</feature>
<dbReference type="SMART" id="SM00066">
    <property type="entry name" value="GAL4"/>
    <property type="match status" value="1"/>
</dbReference>
<dbReference type="OrthoDB" id="4456959at2759"/>
<evidence type="ECO:0000256" key="6">
    <source>
        <dbReference type="SAM" id="MobiDB-lite"/>
    </source>
</evidence>
<dbReference type="PANTHER" id="PTHR47338">
    <property type="entry name" value="ZN(II)2CYS6 TRANSCRIPTION FACTOR (EUROFUNG)-RELATED"/>
    <property type="match status" value="1"/>
</dbReference>
<keyword evidence="5" id="KW-0539">Nucleus</keyword>
<reference evidence="8" key="1">
    <citation type="submission" date="2022-07" db="EMBL/GenBank/DDBJ databases">
        <title>Phylogenomic reconstructions and comparative analyses of Kickxellomycotina fungi.</title>
        <authorList>
            <person name="Reynolds N.K."/>
            <person name="Stajich J.E."/>
            <person name="Barry K."/>
            <person name="Grigoriev I.V."/>
            <person name="Crous P."/>
            <person name="Smith M.E."/>
        </authorList>
    </citation>
    <scope>NUCLEOTIDE SEQUENCE</scope>
    <source>
        <strain evidence="8">RSA 1196</strain>
    </source>
</reference>
<evidence type="ECO:0000256" key="3">
    <source>
        <dbReference type="ARBA" id="ARBA00023015"/>
    </source>
</evidence>
<dbReference type="InterPro" id="IPR050815">
    <property type="entry name" value="TF_fung"/>
</dbReference>
<dbReference type="InterPro" id="IPR036864">
    <property type="entry name" value="Zn2-C6_fun-type_DNA-bd_sf"/>
</dbReference>
<dbReference type="GO" id="GO:0000981">
    <property type="term" value="F:DNA-binding transcription factor activity, RNA polymerase II-specific"/>
    <property type="evidence" value="ECO:0007669"/>
    <property type="project" value="InterPro"/>
</dbReference>
<dbReference type="GO" id="GO:0006351">
    <property type="term" value="P:DNA-templated transcription"/>
    <property type="evidence" value="ECO:0007669"/>
    <property type="project" value="InterPro"/>
</dbReference>
<dbReference type="InterPro" id="IPR007219">
    <property type="entry name" value="XnlR_reg_dom"/>
</dbReference>
<evidence type="ECO:0000259" key="7">
    <source>
        <dbReference type="PROSITE" id="PS50048"/>
    </source>
</evidence>
<gene>
    <name evidence="8" type="ORF">IWQ62_003137</name>
</gene>
<dbReference type="Pfam" id="PF04082">
    <property type="entry name" value="Fungal_trans"/>
    <property type="match status" value="1"/>
</dbReference>
<dbReference type="AlphaFoldDB" id="A0A9W8ANI3"/>
<evidence type="ECO:0000313" key="9">
    <source>
        <dbReference type="Proteomes" id="UP001150925"/>
    </source>
</evidence>
<evidence type="ECO:0000256" key="5">
    <source>
        <dbReference type="ARBA" id="ARBA00023242"/>
    </source>
</evidence>
<dbReference type="InterPro" id="IPR001138">
    <property type="entry name" value="Zn2Cys6_DnaBD"/>
</dbReference>
<organism evidence="8 9">
    <name type="scientific">Dispira parvispora</name>
    <dbReference type="NCBI Taxonomy" id="1520584"/>
    <lineage>
        <taxon>Eukaryota</taxon>
        <taxon>Fungi</taxon>
        <taxon>Fungi incertae sedis</taxon>
        <taxon>Zoopagomycota</taxon>
        <taxon>Kickxellomycotina</taxon>
        <taxon>Dimargaritomycetes</taxon>
        <taxon>Dimargaritales</taxon>
        <taxon>Dimargaritaceae</taxon>
        <taxon>Dispira</taxon>
    </lineage>
</organism>
<dbReference type="PANTHER" id="PTHR47338:SF5">
    <property type="entry name" value="ZN(II)2CYS6 TRANSCRIPTION FACTOR (EUROFUNG)"/>
    <property type="match status" value="1"/>
</dbReference>